<evidence type="ECO:0000256" key="7">
    <source>
        <dbReference type="ARBA" id="ARBA00048741"/>
    </source>
</evidence>
<dbReference type="InterPro" id="IPR006426">
    <property type="entry name" value="Asn_synth_AEB"/>
</dbReference>
<evidence type="ECO:0000256" key="1">
    <source>
        <dbReference type="ARBA" id="ARBA00005187"/>
    </source>
</evidence>
<comment type="pathway">
    <text evidence="1">Amino-acid biosynthesis; L-asparagine biosynthesis; L-asparagine from L-aspartate (L-Gln route): step 1/1.</text>
</comment>
<sequence>MCGINGFNFIDKGLIHEMNETTKHRGPDDTGVFLSKNYSLGHNRLSIIDLSQAGHQPMHSEDKRYTIVYNGEVYNFLDIKKELIAKGYKFVSHTDTEVILCAYEEWGSGCLEKLNGMFALAILDNQTGQLFLARDRVGIKPLYYYCKDGIFIFSSEAKAIFKHKIDKTINKDALNIYFRLLYIPAPLTIWENIYKLEPGHYAFVEGGNIKIERYWGIDEKPLIYDKKYIESEISNLLTDSIKMQLVSDRSVGVFLSGGIDSTIIAGVTSSFSKNIKTFSVGFEETAQAEKYNNDAKVARRTAEYFNTTHTELTLSANDVKSSLEDAIYHMDEPISNHVQAVNLLLAREASKQVAVVLGGDGGDELFGGYERYYYNYLIDRFQKIPKFLRKNIITETIFRTASKSSLYEKINTPPGVSRYLNFLAQKEDQIGLFLRKEYNNPDAIKEWYEKLYFSTVDEKNFTRQFMRTDLFSWLPSESLVRSDKMSMASGLEQRVPFLDHRLVELADRIPLEYKIGGKGMHIGKAGTGYKGKDILKKAMSKYLPDFVLDQPKWGWFSPAAKWIRGDLKGYFEEVLSPSYCEGTKDMFDFDAIQKILKDHQSGQKYALNTLWSIFTFQIWYKRFME</sequence>
<dbReference type="CDD" id="cd01991">
    <property type="entry name" value="Asn_synthase_B_C"/>
    <property type="match status" value="1"/>
</dbReference>
<accession>A0A1G2S6P7</accession>
<name>A0A1G2S6P7_9BACT</name>
<evidence type="ECO:0000256" key="4">
    <source>
        <dbReference type="ARBA" id="ARBA00022741"/>
    </source>
</evidence>
<dbReference type="PROSITE" id="PS51278">
    <property type="entry name" value="GATASE_TYPE_2"/>
    <property type="match status" value="1"/>
</dbReference>
<proteinExistence type="inferred from homology"/>
<evidence type="ECO:0000256" key="3">
    <source>
        <dbReference type="ARBA" id="ARBA00012737"/>
    </source>
</evidence>
<evidence type="ECO:0000256" key="5">
    <source>
        <dbReference type="ARBA" id="ARBA00022840"/>
    </source>
</evidence>
<evidence type="ECO:0000256" key="10">
    <source>
        <dbReference type="PIRSR" id="PIRSR001589-3"/>
    </source>
</evidence>
<dbReference type="Gene3D" id="3.40.50.620">
    <property type="entry name" value="HUPs"/>
    <property type="match status" value="1"/>
</dbReference>
<dbReference type="Pfam" id="PF13537">
    <property type="entry name" value="GATase_7"/>
    <property type="match status" value="1"/>
</dbReference>
<dbReference type="GO" id="GO:0005524">
    <property type="term" value="F:ATP binding"/>
    <property type="evidence" value="ECO:0007669"/>
    <property type="project" value="UniProtKB-KW"/>
</dbReference>
<dbReference type="CDD" id="cd00712">
    <property type="entry name" value="AsnB"/>
    <property type="match status" value="1"/>
</dbReference>
<evidence type="ECO:0000313" key="12">
    <source>
        <dbReference type="EMBL" id="OHA80369.1"/>
    </source>
</evidence>
<dbReference type="Gene3D" id="3.60.20.10">
    <property type="entry name" value="Glutamine Phosphoribosylpyrophosphate, subunit 1, domain 1"/>
    <property type="match status" value="1"/>
</dbReference>
<dbReference type="EMBL" id="MHUT01000022">
    <property type="protein sequence ID" value="OHA80369.1"/>
    <property type="molecule type" value="Genomic_DNA"/>
</dbReference>
<evidence type="ECO:0000256" key="9">
    <source>
        <dbReference type="PIRSR" id="PIRSR001589-2"/>
    </source>
</evidence>
<dbReference type="InterPro" id="IPR014729">
    <property type="entry name" value="Rossmann-like_a/b/a_fold"/>
</dbReference>
<evidence type="ECO:0000256" key="2">
    <source>
        <dbReference type="ARBA" id="ARBA00005752"/>
    </source>
</evidence>
<dbReference type="EC" id="6.3.5.4" evidence="3"/>
<dbReference type="InterPro" id="IPR001962">
    <property type="entry name" value="Asn_synthase"/>
</dbReference>
<keyword evidence="8" id="KW-0028">Amino-acid biosynthesis</keyword>
<dbReference type="InterPro" id="IPR017932">
    <property type="entry name" value="GATase_2_dom"/>
</dbReference>
<keyword evidence="8" id="KW-0061">Asparagine biosynthesis</keyword>
<dbReference type="AlphaFoldDB" id="A0A1G2S6P7"/>
<dbReference type="InterPro" id="IPR051786">
    <property type="entry name" value="ASN_synthetase/amidase"/>
</dbReference>
<evidence type="ECO:0000313" key="13">
    <source>
        <dbReference type="Proteomes" id="UP000179118"/>
    </source>
</evidence>
<feature type="domain" description="Glutamine amidotransferase type-2" evidence="11">
    <location>
        <begin position="2"/>
        <end position="207"/>
    </location>
</feature>
<dbReference type="GO" id="GO:0006529">
    <property type="term" value="P:asparagine biosynthetic process"/>
    <property type="evidence" value="ECO:0007669"/>
    <property type="project" value="UniProtKB-KW"/>
</dbReference>
<feature type="binding site" evidence="9">
    <location>
        <position position="95"/>
    </location>
    <ligand>
        <name>L-glutamine</name>
        <dbReference type="ChEBI" id="CHEBI:58359"/>
    </ligand>
</feature>
<evidence type="ECO:0000256" key="8">
    <source>
        <dbReference type="PIRSR" id="PIRSR001589-1"/>
    </source>
</evidence>
<keyword evidence="5 9" id="KW-0067">ATP-binding</keyword>
<dbReference type="GO" id="GO:0004066">
    <property type="term" value="F:asparagine synthase (glutamine-hydrolyzing) activity"/>
    <property type="evidence" value="ECO:0007669"/>
    <property type="project" value="UniProtKB-EC"/>
</dbReference>
<dbReference type="Proteomes" id="UP000179118">
    <property type="component" value="Unassembled WGS sequence"/>
</dbReference>
<reference evidence="12 13" key="1">
    <citation type="journal article" date="2016" name="Nat. Commun.">
        <title>Thousands of microbial genomes shed light on interconnected biogeochemical processes in an aquifer system.</title>
        <authorList>
            <person name="Anantharaman K."/>
            <person name="Brown C.T."/>
            <person name="Hug L.A."/>
            <person name="Sharon I."/>
            <person name="Castelle C.J."/>
            <person name="Probst A.J."/>
            <person name="Thomas B.C."/>
            <person name="Singh A."/>
            <person name="Wilkins M.J."/>
            <person name="Karaoz U."/>
            <person name="Brodie E.L."/>
            <person name="Williams K.H."/>
            <person name="Hubbard S.S."/>
            <person name="Banfield J.F."/>
        </authorList>
    </citation>
    <scope>NUCLEOTIDE SEQUENCE [LARGE SCALE GENOMIC DNA]</scope>
</reference>
<comment type="catalytic activity">
    <reaction evidence="7">
        <text>L-aspartate + L-glutamine + ATP + H2O = L-asparagine + L-glutamate + AMP + diphosphate + H(+)</text>
        <dbReference type="Rhea" id="RHEA:12228"/>
        <dbReference type="ChEBI" id="CHEBI:15377"/>
        <dbReference type="ChEBI" id="CHEBI:15378"/>
        <dbReference type="ChEBI" id="CHEBI:29985"/>
        <dbReference type="ChEBI" id="CHEBI:29991"/>
        <dbReference type="ChEBI" id="CHEBI:30616"/>
        <dbReference type="ChEBI" id="CHEBI:33019"/>
        <dbReference type="ChEBI" id="CHEBI:58048"/>
        <dbReference type="ChEBI" id="CHEBI:58359"/>
        <dbReference type="ChEBI" id="CHEBI:456215"/>
        <dbReference type="EC" id="6.3.5.4"/>
    </reaction>
</comment>
<dbReference type="InterPro" id="IPR033738">
    <property type="entry name" value="AsnB_N"/>
</dbReference>
<dbReference type="NCBIfam" id="TIGR01536">
    <property type="entry name" value="asn_synth_AEB"/>
    <property type="match status" value="1"/>
</dbReference>
<dbReference type="PANTHER" id="PTHR43284:SF1">
    <property type="entry name" value="ASPARAGINE SYNTHETASE"/>
    <property type="match status" value="1"/>
</dbReference>
<gene>
    <name evidence="12" type="ORF">A3D51_03575</name>
</gene>
<dbReference type="Pfam" id="PF00733">
    <property type="entry name" value="Asn_synthase"/>
    <property type="match status" value="1"/>
</dbReference>
<dbReference type="PANTHER" id="PTHR43284">
    <property type="entry name" value="ASPARAGINE SYNTHETASE (GLUTAMINE-HYDROLYZING)"/>
    <property type="match status" value="1"/>
</dbReference>
<dbReference type="PIRSF" id="PIRSF001589">
    <property type="entry name" value="Asn_synthetase_glu-h"/>
    <property type="match status" value="1"/>
</dbReference>
<comment type="caution">
    <text evidence="12">The sequence shown here is derived from an EMBL/GenBank/DDBJ whole genome shotgun (WGS) entry which is preliminary data.</text>
</comment>
<dbReference type="InterPro" id="IPR029055">
    <property type="entry name" value="Ntn_hydrolases_N"/>
</dbReference>
<comment type="similarity">
    <text evidence="2">Belongs to the asparagine synthetase family.</text>
</comment>
<keyword evidence="6 8" id="KW-0315">Glutamine amidotransferase</keyword>
<feature type="active site" description="For GATase activity" evidence="8">
    <location>
        <position position="2"/>
    </location>
</feature>
<dbReference type="GO" id="GO:0005829">
    <property type="term" value="C:cytosol"/>
    <property type="evidence" value="ECO:0007669"/>
    <property type="project" value="TreeGrafter"/>
</dbReference>
<feature type="site" description="Important for beta-aspartyl-AMP intermediate formation" evidence="10">
    <location>
        <position position="360"/>
    </location>
</feature>
<keyword evidence="4 9" id="KW-0547">Nucleotide-binding</keyword>
<evidence type="ECO:0000256" key="6">
    <source>
        <dbReference type="ARBA" id="ARBA00022962"/>
    </source>
</evidence>
<dbReference type="SUPFAM" id="SSF52402">
    <property type="entry name" value="Adenine nucleotide alpha hydrolases-like"/>
    <property type="match status" value="1"/>
</dbReference>
<protein>
    <recommendedName>
        <fullName evidence="3">asparagine synthase (glutamine-hydrolyzing)</fullName>
        <ecNumber evidence="3">6.3.5.4</ecNumber>
    </recommendedName>
</protein>
<dbReference type="SUPFAM" id="SSF56235">
    <property type="entry name" value="N-terminal nucleophile aminohydrolases (Ntn hydrolases)"/>
    <property type="match status" value="1"/>
</dbReference>
<evidence type="ECO:0000259" key="11">
    <source>
        <dbReference type="PROSITE" id="PS51278"/>
    </source>
</evidence>
<feature type="binding site" evidence="9">
    <location>
        <position position="280"/>
    </location>
    <ligand>
        <name>ATP</name>
        <dbReference type="ChEBI" id="CHEBI:30616"/>
    </ligand>
</feature>
<organism evidence="12 13">
    <name type="scientific">Candidatus Yonathbacteria bacterium RIFCSPHIGHO2_02_FULL_44_14</name>
    <dbReference type="NCBI Taxonomy" id="1802724"/>
    <lineage>
        <taxon>Bacteria</taxon>
        <taxon>Candidatus Yonathiibacteriota</taxon>
    </lineage>
</organism>